<dbReference type="Pfam" id="PF00033">
    <property type="entry name" value="Cytochrome_B"/>
    <property type="match status" value="1"/>
</dbReference>
<keyword evidence="15 20" id="KW-0496">Mitochondrion</keyword>
<feature type="transmembrane region" description="Helical" evidence="20">
    <location>
        <begin position="113"/>
        <end position="133"/>
    </location>
</feature>
<evidence type="ECO:0000259" key="21">
    <source>
        <dbReference type="PROSITE" id="PS51002"/>
    </source>
</evidence>
<dbReference type="InterPro" id="IPR048260">
    <property type="entry name" value="Cytochrome_b_C_euk/bac"/>
</dbReference>
<dbReference type="Pfam" id="PF00032">
    <property type="entry name" value="Cytochrom_B_C"/>
    <property type="match status" value="1"/>
</dbReference>
<evidence type="ECO:0000256" key="5">
    <source>
        <dbReference type="ARBA" id="ARBA00022448"/>
    </source>
</evidence>
<gene>
    <name evidence="23" type="primary">cyt b</name>
</gene>
<dbReference type="InterPro" id="IPR005798">
    <property type="entry name" value="Cyt_b/b6_C"/>
</dbReference>
<keyword evidence="14" id="KW-0830">Ubiquinone</keyword>
<dbReference type="EMBL" id="AP012242">
    <property type="protein sequence ID" value="BAM74874.1"/>
    <property type="molecule type" value="Genomic_DNA"/>
</dbReference>
<dbReference type="InterPro" id="IPR016174">
    <property type="entry name" value="Di-haem_cyt_TM"/>
</dbReference>
<dbReference type="Gene3D" id="1.20.810.10">
    <property type="entry name" value="Cytochrome Bc1 Complex, Chain C"/>
    <property type="match status" value="1"/>
</dbReference>
<feature type="transmembrane region" description="Helical" evidence="20">
    <location>
        <begin position="87"/>
        <end position="107"/>
    </location>
</feature>
<dbReference type="AlphaFoldDB" id="L8AZ43"/>
<dbReference type="InterPro" id="IPR027387">
    <property type="entry name" value="Cytb/b6-like_sf"/>
</dbReference>
<keyword evidence="11 20" id="KW-0249">Electron transport</keyword>
<evidence type="ECO:0000256" key="19">
    <source>
        <dbReference type="PIRSR" id="PIRSR038885-2"/>
    </source>
</evidence>
<comment type="function">
    <text evidence="1 20">Component of the ubiquinol-cytochrome c reductase complex (complex III or cytochrome b-c1 complex) that is part of the mitochondrial respiratory chain. The b-c1 complex mediates electron transfer from ubiquinol to cytochrome c. Contributes to the generation of a proton gradient across the mitochondrial membrane that is then used for ATP synthesis.</text>
</comment>
<feature type="domain" description="Cytochrome b/b6 C-terminal region profile" evidence="22">
    <location>
        <begin position="210"/>
        <end position="380"/>
    </location>
</feature>
<keyword evidence="8 20" id="KW-0812">Transmembrane</keyword>
<organism evidence="23">
    <name type="scientific">Lobianchia gemellarii</name>
    <dbReference type="NCBI Taxonomy" id="123234"/>
    <lineage>
        <taxon>Eukaryota</taxon>
        <taxon>Metazoa</taxon>
        <taxon>Chordata</taxon>
        <taxon>Craniata</taxon>
        <taxon>Vertebrata</taxon>
        <taxon>Euteleostomi</taxon>
        <taxon>Actinopterygii</taxon>
        <taxon>Neopterygii</taxon>
        <taxon>Teleostei</taxon>
        <taxon>Neoteleostei</taxon>
        <taxon>Myctophata</taxon>
        <taxon>Myctophiformes</taxon>
        <taxon>Myctophidae</taxon>
        <taxon>Lobianchia</taxon>
    </lineage>
</organism>
<feature type="transmembrane region" description="Helical" evidence="20">
    <location>
        <begin position="346"/>
        <end position="368"/>
    </location>
</feature>
<dbReference type="GO" id="GO:0008121">
    <property type="term" value="F:quinol-cytochrome-c reductase activity"/>
    <property type="evidence" value="ECO:0007669"/>
    <property type="project" value="InterPro"/>
</dbReference>
<dbReference type="PANTHER" id="PTHR19271">
    <property type="entry name" value="CYTOCHROME B"/>
    <property type="match status" value="1"/>
</dbReference>
<evidence type="ECO:0000256" key="1">
    <source>
        <dbReference type="ARBA" id="ARBA00002566"/>
    </source>
</evidence>
<dbReference type="InterPro" id="IPR005797">
    <property type="entry name" value="Cyt_b/b6_N"/>
</dbReference>
<feature type="binding site" description="axial binding residue" evidence="19">
    <location>
        <position position="196"/>
    </location>
    <ligand>
        <name>heme b</name>
        <dbReference type="ChEBI" id="CHEBI:60344"/>
        <label>b566</label>
    </ligand>
    <ligandPart>
        <name>Fe</name>
        <dbReference type="ChEBI" id="CHEBI:18248"/>
    </ligandPart>
</feature>
<feature type="domain" description="Cytochrome b/b6 N-terminal region profile" evidence="21">
    <location>
        <begin position="1"/>
        <end position="209"/>
    </location>
</feature>
<comment type="subcellular location">
    <subcellularLocation>
        <location evidence="2">Mitochondrion inner membrane</location>
        <topology evidence="2">Multi-pass membrane protein</topology>
    </subcellularLocation>
</comment>
<evidence type="ECO:0000256" key="3">
    <source>
        <dbReference type="ARBA" id="ARBA00011660"/>
    </source>
</evidence>
<dbReference type="InterPro" id="IPR036150">
    <property type="entry name" value="Cyt_b/b6_C_sf"/>
</dbReference>
<dbReference type="SUPFAM" id="SSF81648">
    <property type="entry name" value="a domain/subunit of cytochrome bc1 complex (Ubiquinol-cytochrome c reductase)"/>
    <property type="match status" value="1"/>
</dbReference>
<geneLocation type="mitochondrion" evidence="23"/>
<feature type="binding site" description="axial binding residue" evidence="19">
    <location>
        <position position="83"/>
    </location>
    <ligand>
        <name>heme b</name>
        <dbReference type="ChEBI" id="CHEBI:60344"/>
        <label>b562</label>
    </ligand>
    <ligandPart>
        <name>Fe</name>
        <dbReference type="ChEBI" id="CHEBI:18248"/>
    </ligandPart>
</feature>
<evidence type="ECO:0000256" key="16">
    <source>
        <dbReference type="ARBA" id="ARBA00023136"/>
    </source>
</evidence>
<evidence type="ECO:0000256" key="14">
    <source>
        <dbReference type="ARBA" id="ARBA00023075"/>
    </source>
</evidence>
<evidence type="ECO:0000313" key="23">
    <source>
        <dbReference type="EMBL" id="BAM74874.1"/>
    </source>
</evidence>
<dbReference type="GO" id="GO:0006122">
    <property type="term" value="P:mitochondrial electron transport, ubiquinol to cytochrome c"/>
    <property type="evidence" value="ECO:0007669"/>
    <property type="project" value="TreeGrafter"/>
</dbReference>
<evidence type="ECO:0000259" key="22">
    <source>
        <dbReference type="PROSITE" id="PS51003"/>
    </source>
</evidence>
<dbReference type="PROSITE" id="PS51002">
    <property type="entry name" value="CYTB_NTER"/>
    <property type="match status" value="1"/>
</dbReference>
<feature type="binding site" evidence="18">
    <location>
        <position position="201"/>
    </location>
    <ligand>
        <name>a ubiquinone</name>
        <dbReference type="ChEBI" id="CHEBI:16389"/>
    </ligand>
</feature>
<evidence type="ECO:0000256" key="12">
    <source>
        <dbReference type="ARBA" id="ARBA00022989"/>
    </source>
</evidence>
<keyword evidence="12 20" id="KW-1133">Transmembrane helix</keyword>
<keyword evidence="9 19" id="KW-0479">Metal-binding</keyword>
<sequence length="387" mass="43002">MTGLRKTHPLLKIANDALADLPAPSNISVWWNFGSLLGLCLIIQIATGLFLAMHYTSDIDTAFSSVNHICRDVNYGWLIRNMHANGASFFFICIYLHIGRGLYYGSYLYKETWNVGVVLLLLVMMTAFVGYVLPWGQMSFWGATVITNLLSAVPYVGGTLVQWIWGGFSVDNATLTRFFAFHFLLPFIVAAMTLIHLIFLHETGSNNPAGINSDADKISFHPYFSYKDLLGFVALLMGLTSLALFAPNLLGDPDNFTPANPLVTPPHIKPEWYFLFAYAILRSIPNKLGGVLALLFSILVLMLVPILHTSKQRGISFRPISQFLFWLLVADVMILTWIGGMPVEHPFVIIGQVASVIYFSIFLILAPLSGLLENKSLNWICPSSSVT</sequence>
<keyword evidence="13 19" id="KW-0408">Iron</keyword>
<feature type="binding site" description="axial binding residue" evidence="19">
    <location>
        <position position="182"/>
    </location>
    <ligand>
        <name>heme b</name>
        <dbReference type="ChEBI" id="CHEBI:60344"/>
        <label>b562</label>
    </ligand>
    <ligandPart>
        <name>Fe</name>
        <dbReference type="ChEBI" id="CHEBI:18248"/>
    </ligandPart>
</feature>
<evidence type="ECO:0000256" key="4">
    <source>
        <dbReference type="ARBA" id="ARBA00013531"/>
    </source>
</evidence>
<dbReference type="GO" id="GO:0046872">
    <property type="term" value="F:metal ion binding"/>
    <property type="evidence" value="ECO:0007669"/>
    <property type="project" value="UniProtKB-UniRule"/>
</dbReference>
<keyword evidence="5 20" id="KW-0813">Transport</keyword>
<proteinExistence type="inferred from homology"/>
<dbReference type="GO" id="GO:0005743">
    <property type="term" value="C:mitochondrial inner membrane"/>
    <property type="evidence" value="ECO:0007669"/>
    <property type="project" value="UniProtKB-SubCell"/>
</dbReference>
<comment type="similarity">
    <text evidence="17 20">Belongs to the cytochrome b family.</text>
</comment>
<keyword evidence="10" id="KW-0999">Mitochondrion inner membrane</keyword>
<feature type="binding site" description="axial binding residue" evidence="19">
    <location>
        <position position="97"/>
    </location>
    <ligand>
        <name>heme b</name>
        <dbReference type="ChEBI" id="CHEBI:60344"/>
        <label>b566</label>
    </ligand>
    <ligandPart>
        <name>Fe</name>
        <dbReference type="ChEBI" id="CHEBI:18248"/>
    </ligandPart>
</feature>
<dbReference type="InterPro" id="IPR048259">
    <property type="entry name" value="Cytochrome_b_N_euk/bac"/>
</dbReference>
<evidence type="ECO:0000256" key="8">
    <source>
        <dbReference type="ARBA" id="ARBA00022692"/>
    </source>
</evidence>
<dbReference type="PANTHER" id="PTHR19271:SF16">
    <property type="entry name" value="CYTOCHROME B"/>
    <property type="match status" value="1"/>
</dbReference>
<feature type="transmembrane region" description="Helical" evidence="20">
    <location>
        <begin position="320"/>
        <end position="340"/>
    </location>
</feature>
<dbReference type="GO" id="GO:0045275">
    <property type="term" value="C:respiratory chain complex III"/>
    <property type="evidence" value="ECO:0007669"/>
    <property type="project" value="InterPro"/>
</dbReference>
<feature type="transmembrane region" description="Helical" evidence="20">
    <location>
        <begin position="178"/>
        <end position="200"/>
    </location>
</feature>
<accession>L8AZ43</accession>
<reference evidence="23" key="1">
    <citation type="submission" date="2011-07" db="EMBL/GenBank/DDBJ databases">
        <authorList>
            <person name="Poulsen JY."/>
        </authorList>
    </citation>
    <scope>NUCLEOTIDE SEQUENCE</scope>
</reference>
<protein>
    <recommendedName>
        <fullName evidence="4 20">Cytochrome b</fullName>
    </recommendedName>
</protein>
<evidence type="ECO:0000256" key="13">
    <source>
        <dbReference type="ARBA" id="ARBA00023004"/>
    </source>
</evidence>
<comment type="cofactor">
    <cofactor evidence="19">
        <name>heme</name>
        <dbReference type="ChEBI" id="CHEBI:30413"/>
    </cofactor>
    <text evidence="19">Binds 2 heme groups non-covalently.</text>
</comment>
<feature type="transmembrane region" description="Helical" evidence="20">
    <location>
        <begin position="29"/>
        <end position="52"/>
    </location>
</feature>
<keyword evidence="16 20" id="KW-0472">Membrane</keyword>
<dbReference type="SUPFAM" id="SSF81342">
    <property type="entry name" value="Transmembrane di-heme cytochromes"/>
    <property type="match status" value="1"/>
</dbReference>
<evidence type="ECO:0000256" key="20">
    <source>
        <dbReference type="RuleBase" id="RU362117"/>
    </source>
</evidence>
<comment type="subunit">
    <text evidence="3">The cytochrome bc1 complex contains 3 respiratory subunits (MT-CYB, CYC1 and UQCRFS1), 2 core proteins (UQCRC1 and UQCRC2) and probably 6 low-molecular weight proteins.</text>
</comment>
<evidence type="ECO:0000256" key="11">
    <source>
        <dbReference type="ARBA" id="ARBA00022982"/>
    </source>
</evidence>
<evidence type="ECO:0000256" key="17">
    <source>
        <dbReference type="ARBA" id="ARBA00061233"/>
    </source>
</evidence>
<keyword evidence="6 19" id="KW-0349">Heme</keyword>
<evidence type="ECO:0000256" key="18">
    <source>
        <dbReference type="PIRSR" id="PIRSR038885-1"/>
    </source>
</evidence>
<dbReference type="GO" id="GO:0016491">
    <property type="term" value="F:oxidoreductase activity"/>
    <property type="evidence" value="ECO:0007669"/>
    <property type="project" value="UniProtKB-UniRule"/>
</dbReference>
<reference evidence="23" key="2">
    <citation type="journal article" date="2013" name="BMC Evol. Biol.">
        <title>Mitogenomic sequences and evidence from unique gene rearrangements corroborate evolutionary relationships of myctophiformes (Neoteleostei).</title>
        <authorList>
            <person name="Poulsen J.Y."/>
            <person name="Byrkjedal I."/>
            <person name="Willassen E."/>
            <person name="Rees D."/>
            <person name="Takeshima H."/>
            <person name="Satoh T.P."/>
            <person name="Shinohara G."/>
            <person name="Nishida M."/>
            <person name="Miya M."/>
        </authorList>
    </citation>
    <scope>NUCLEOTIDE SEQUENCE</scope>
</reference>
<name>L8AZ43_9TELE</name>
<evidence type="ECO:0000256" key="6">
    <source>
        <dbReference type="ARBA" id="ARBA00022617"/>
    </source>
</evidence>
<keyword evidence="7 20" id="KW-0679">Respiratory chain</keyword>
<evidence type="ECO:0000256" key="15">
    <source>
        <dbReference type="ARBA" id="ARBA00023128"/>
    </source>
</evidence>
<dbReference type="InterPro" id="IPR030689">
    <property type="entry name" value="Cytochrome_b"/>
</dbReference>
<feature type="transmembrane region" description="Helical" evidence="20">
    <location>
        <begin position="288"/>
        <end position="308"/>
    </location>
</feature>
<dbReference type="FunFam" id="1.20.810.10:FF:000002">
    <property type="entry name" value="Cytochrome b"/>
    <property type="match status" value="1"/>
</dbReference>
<evidence type="ECO:0000256" key="9">
    <source>
        <dbReference type="ARBA" id="ARBA00022723"/>
    </source>
</evidence>
<comment type="cofactor">
    <cofactor evidence="20">
        <name>heme b</name>
        <dbReference type="ChEBI" id="CHEBI:60344"/>
    </cofactor>
    <text evidence="20">Binds 2 heme groups non-covalently.</text>
</comment>
<dbReference type="PIRSF" id="PIRSF038885">
    <property type="entry name" value="COB"/>
    <property type="match status" value="1"/>
</dbReference>
<feature type="transmembrane region" description="Helical" evidence="20">
    <location>
        <begin position="229"/>
        <end position="250"/>
    </location>
</feature>
<dbReference type="CDD" id="cd00284">
    <property type="entry name" value="Cytochrome_b_N"/>
    <property type="match status" value="1"/>
</dbReference>
<dbReference type="CDD" id="cd00290">
    <property type="entry name" value="cytochrome_b_C"/>
    <property type="match status" value="1"/>
</dbReference>
<evidence type="ECO:0000256" key="7">
    <source>
        <dbReference type="ARBA" id="ARBA00022660"/>
    </source>
</evidence>
<evidence type="ECO:0000256" key="10">
    <source>
        <dbReference type="ARBA" id="ARBA00022792"/>
    </source>
</evidence>
<dbReference type="PROSITE" id="PS51003">
    <property type="entry name" value="CYTB_CTER"/>
    <property type="match status" value="1"/>
</dbReference>
<evidence type="ECO:0000256" key="2">
    <source>
        <dbReference type="ARBA" id="ARBA00004448"/>
    </source>
</evidence>
<feature type="transmembrane region" description="Helical" evidence="20">
    <location>
        <begin position="145"/>
        <end position="166"/>
    </location>
</feature>